<dbReference type="SUPFAM" id="SSF53850">
    <property type="entry name" value="Periplasmic binding protein-like II"/>
    <property type="match status" value="1"/>
</dbReference>
<dbReference type="AlphaFoldDB" id="A0A8I2HA28"/>
<dbReference type="EMBL" id="WEIA01000018">
    <property type="protein sequence ID" value="NLR23739.1"/>
    <property type="molecule type" value="Genomic_DNA"/>
</dbReference>
<evidence type="ECO:0000313" key="4">
    <source>
        <dbReference type="Proteomes" id="UP000646877"/>
    </source>
</evidence>
<dbReference type="Proteomes" id="UP000646877">
    <property type="component" value="Unassembled WGS sequence"/>
</dbReference>
<reference evidence="2" key="1">
    <citation type="submission" date="2019-10" db="EMBL/GenBank/DDBJ databases">
        <authorList>
            <person name="Paulsen S."/>
        </authorList>
    </citation>
    <scope>NUCLEOTIDE SEQUENCE</scope>
    <source>
        <strain evidence="2">LMG 19692</strain>
    </source>
</reference>
<name>A0A8I2HA28_9GAMM</name>
<accession>A0A8I2HA28</accession>
<dbReference type="EMBL" id="CP137579">
    <property type="protein sequence ID" value="WOX31219.1"/>
    <property type="molecule type" value="Genomic_DNA"/>
</dbReference>
<protein>
    <submittedName>
        <fullName evidence="2">Amino acid ABC transporter substrate-binding protein</fullName>
    </submittedName>
    <submittedName>
        <fullName evidence="3">Transporter substrate-binding domain-containing protein</fullName>
    </submittedName>
</protein>
<dbReference type="Proteomes" id="UP001304419">
    <property type="component" value="Chromosome 2"/>
</dbReference>
<dbReference type="RefSeq" id="WP_130127350.1">
    <property type="nucleotide sequence ID" value="NZ_CBCSDF010000021.1"/>
</dbReference>
<reference evidence="3 5" key="2">
    <citation type="submission" date="2023-10" db="EMBL/GenBank/DDBJ databases">
        <title>To unveil natural product biosynthetic capacity in Pseudoalteromonas.</title>
        <authorList>
            <person name="Wang J."/>
        </authorList>
    </citation>
    <scope>NUCLEOTIDE SEQUENCE [LARGE SCALE GENOMIC DNA]</scope>
    <source>
        <strain evidence="3 5">DSM 15914</strain>
    </source>
</reference>
<evidence type="ECO:0000313" key="2">
    <source>
        <dbReference type="EMBL" id="NLR23739.1"/>
    </source>
</evidence>
<evidence type="ECO:0000313" key="3">
    <source>
        <dbReference type="EMBL" id="WOX31219.1"/>
    </source>
</evidence>
<feature type="chain" id="PRO_5034231835" evidence="1">
    <location>
        <begin position="19"/>
        <end position="249"/>
    </location>
</feature>
<dbReference type="Gene3D" id="3.40.190.10">
    <property type="entry name" value="Periplasmic binding protein-like II"/>
    <property type="match status" value="2"/>
</dbReference>
<sequence>MHIVLLLLLALLGTNALAKTDSRAVHICFERWWPYSFVNEQKQVRGIEVDIIKSALIGTPYRVTFHELPYRRCLAGVADGTFDFTLHVDEADGFPIIDVSFTTWLLSLAVKQGRFSSPDDFYQLAAPRVMISEDYSYPEAAVQGLKKINAAIVRRSFYEQNHDDGKKFFSVLNNNRVDAILVDKVWALEMIRRHQLEVTFLPRPFHAEQQFMGYNIANQAMAKRIEALLEKIPEKRIKAIEIKYLGDDF</sequence>
<proteinExistence type="predicted"/>
<keyword evidence="5" id="KW-1185">Reference proteome</keyword>
<evidence type="ECO:0000313" key="5">
    <source>
        <dbReference type="Proteomes" id="UP001304419"/>
    </source>
</evidence>
<gene>
    <name evidence="2" type="ORF">F9Y85_20925</name>
    <name evidence="3" type="ORF">R5H13_19960</name>
</gene>
<keyword evidence="1" id="KW-0732">Signal</keyword>
<organism evidence="2 4">
    <name type="scientific">Pseudoalteromonas maricaloris</name>
    <dbReference type="NCBI Taxonomy" id="184924"/>
    <lineage>
        <taxon>Bacteria</taxon>
        <taxon>Pseudomonadati</taxon>
        <taxon>Pseudomonadota</taxon>
        <taxon>Gammaproteobacteria</taxon>
        <taxon>Alteromonadales</taxon>
        <taxon>Pseudoalteromonadaceae</taxon>
        <taxon>Pseudoalteromonas</taxon>
    </lineage>
</organism>
<feature type="signal peptide" evidence="1">
    <location>
        <begin position="1"/>
        <end position="18"/>
    </location>
</feature>
<evidence type="ECO:0000256" key="1">
    <source>
        <dbReference type="SAM" id="SignalP"/>
    </source>
</evidence>